<feature type="binding site" evidence="8">
    <location>
        <position position="158"/>
    </location>
    <ligand>
        <name>[4Fe-4S] cluster</name>
        <dbReference type="ChEBI" id="CHEBI:49883"/>
        <label>2</label>
        <note>4Fe-4S-S-AdoMet</note>
    </ligand>
</feature>
<dbReference type="Gene3D" id="2.40.50.140">
    <property type="entry name" value="Nucleic acid-binding proteins"/>
    <property type="match status" value="1"/>
</dbReference>
<accession>A0A3P7PSQ6</accession>
<comment type="catalytic activity">
    <reaction evidence="8">
        <text>L-aspartate(89)-[ribosomal protein uS12]-hydrogen + (sulfur carrier)-SH + AH2 + 2 S-adenosyl-L-methionine = 3-methylsulfanyl-L-aspartate(89)-[ribosomal protein uS12]-hydrogen + (sulfur carrier)-H + 5'-deoxyadenosine + L-methionine + A + S-adenosyl-L-homocysteine + 2 H(+)</text>
        <dbReference type="Rhea" id="RHEA:37087"/>
        <dbReference type="Rhea" id="RHEA-COMP:10460"/>
        <dbReference type="Rhea" id="RHEA-COMP:10461"/>
        <dbReference type="Rhea" id="RHEA-COMP:14737"/>
        <dbReference type="Rhea" id="RHEA-COMP:14739"/>
        <dbReference type="ChEBI" id="CHEBI:13193"/>
        <dbReference type="ChEBI" id="CHEBI:15378"/>
        <dbReference type="ChEBI" id="CHEBI:17319"/>
        <dbReference type="ChEBI" id="CHEBI:17499"/>
        <dbReference type="ChEBI" id="CHEBI:29917"/>
        <dbReference type="ChEBI" id="CHEBI:29961"/>
        <dbReference type="ChEBI" id="CHEBI:57844"/>
        <dbReference type="ChEBI" id="CHEBI:57856"/>
        <dbReference type="ChEBI" id="CHEBI:59789"/>
        <dbReference type="ChEBI" id="CHEBI:64428"/>
        <dbReference type="ChEBI" id="CHEBI:73599"/>
        <dbReference type="EC" id="2.8.4.4"/>
    </reaction>
</comment>
<dbReference type="FunFam" id="3.80.30.20:FF:000001">
    <property type="entry name" value="tRNA-2-methylthio-N(6)-dimethylallyladenosine synthase 2"/>
    <property type="match status" value="1"/>
</dbReference>
<dbReference type="CDD" id="cd01335">
    <property type="entry name" value="Radical_SAM"/>
    <property type="match status" value="1"/>
</dbReference>
<dbReference type="PROSITE" id="PS51918">
    <property type="entry name" value="RADICAL_SAM"/>
    <property type="match status" value="1"/>
</dbReference>
<dbReference type="InterPro" id="IPR038135">
    <property type="entry name" value="Methylthiotransferase_N_sf"/>
</dbReference>
<dbReference type="SFLD" id="SFLDF00274">
    <property type="entry name" value="ribosomal_protein_S12_methylth"/>
    <property type="match status" value="1"/>
</dbReference>
<dbReference type="PANTHER" id="PTHR43837:SF1">
    <property type="entry name" value="RIBOSOMAL PROTEIN US12 METHYLTHIOTRANSFERASE RIMO"/>
    <property type="match status" value="1"/>
</dbReference>
<feature type="binding site" evidence="8">
    <location>
        <position position="13"/>
    </location>
    <ligand>
        <name>[4Fe-4S] cluster</name>
        <dbReference type="ChEBI" id="CHEBI:49883"/>
        <label>1</label>
    </ligand>
</feature>
<dbReference type="PANTHER" id="PTHR43837">
    <property type="entry name" value="RIBOSOMAL PROTEIN S12 METHYLTHIOTRANSFERASE RIMO"/>
    <property type="match status" value="1"/>
</dbReference>
<evidence type="ECO:0000256" key="6">
    <source>
        <dbReference type="ARBA" id="ARBA00023004"/>
    </source>
</evidence>
<comment type="cofactor">
    <cofactor evidence="8">
        <name>[4Fe-4S] cluster</name>
        <dbReference type="ChEBI" id="CHEBI:49883"/>
    </cofactor>
    <text evidence="8">Binds 2 [4Fe-4S] clusters. One cluster is coordinated with 3 cysteines and an exchangeable S-adenosyl-L-methionine.</text>
</comment>
<dbReference type="GO" id="GO:0140101">
    <property type="term" value="F:catalytic activity, acting on a tRNA"/>
    <property type="evidence" value="ECO:0007669"/>
    <property type="project" value="UniProtKB-ARBA"/>
</dbReference>
<dbReference type="InterPro" id="IPR020612">
    <property type="entry name" value="Methylthiotransferase_CS"/>
</dbReference>
<keyword evidence="7 8" id="KW-0411">Iron-sulfur</keyword>
<dbReference type="SMART" id="SM00729">
    <property type="entry name" value="Elp3"/>
    <property type="match status" value="1"/>
</dbReference>
<dbReference type="InterPro" id="IPR005839">
    <property type="entry name" value="Methylthiotransferase"/>
</dbReference>
<evidence type="ECO:0000313" key="12">
    <source>
        <dbReference type="EMBL" id="VDN46261.1"/>
    </source>
</evidence>
<evidence type="ECO:0000259" key="9">
    <source>
        <dbReference type="PROSITE" id="PS50926"/>
    </source>
</evidence>
<dbReference type="InterPro" id="IPR058240">
    <property type="entry name" value="rSAM_sf"/>
</dbReference>
<dbReference type="InterPro" id="IPR012340">
    <property type="entry name" value="NA-bd_OB-fold"/>
</dbReference>
<dbReference type="Pfam" id="PF00919">
    <property type="entry name" value="UPF0004"/>
    <property type="match status" value="1"/>
</dbReference>
<dbReference type="Gene3D" id="3.40.50.12160">
    <property type="entry name" value="Methylthiotransferase, N-terminal domain"/>
    <property type="match status" value="1"/>
</dbReference>
<reference evidence="12 13" key="1">
    <citation type="submission" date="2018-09" db="EMBL/GenBank/DDBJ databases">
        <authorList>
            <person name="Postec A."/>
        </authorList>
    </citation>
    <scope>NUCLEOTIDE SEQUENCE [LARGE SCALE GENOMIC DNA]</scope>
    <source>
        <strain evidence="12">70B-A</strain>
    </source>
</reference>
<comment type="similarity">
    <text evidence="8">Belongs to the methylthiotransferase family. RimO subfamily.</text>
</comment>
<comment type="function">
    <text evidence="8">Catalyzes the methylthiolation of an aspartic acid residue of ribosomal protein uS12.</text>
</comment>
<gene>
    <name evidence="8 12" type="primary">rimO</name>
    <name evidence="12" type="ORF">PATL70BA_0409</name>
</gene>
<keyword evidence="5 8" id="KW-0479">Metal-binding</keyword>
<feature type="domain" description="MTTase N-terminal" evidence="10">
    <location>
        <begin position="4"/>
        <end position="120"/>
    </location>
</feature>
<dbReference type="EC" id="2.8.4.4" evidence="8"/>
<feature type="binding site" evidence="8">
    <location>
        <position position="162"/>
    </location>
    <ligand>
        <name>[4Fe-4S] cluster</name>
        <dbReference type="ChEBI" id="CHEBI:49883"/>
        <label>2</label>
        <note>4Fe-4S-S-AdoMet</note>
    </ligand>
</feature>
<evidence type="ECO:0000256" key="5">
    <source>
        <dbReference type="ARBA" id="ARBA00022723"/>
    </source>
</evidence>
<dbReference type="SFLD" id="SFLDS00029">
    <property type="entry name" value="Radical_SAM"/>
    <property type="match status" value="1"/>
</dbReference>
<dbReference type="HAMAP" id="MF_01865">
    <property type="entry name" value="MTTase_RimO"/>
    <property type="match status" value="1"/>
</dbReference>
<feature type="domain" description="TRAM" evidence="9">
    <location>
        <begin position="377"/>
        <end position="445"/>
    </location>
</feature>
<feature type="domain" description="Radical SAM core" evidence="11">
    <location>
        <begin position="144"/>
        <end position="374"/>
    </location>
</feature>
<evidence type="ECO:0000256" key="4">
    <source>
        <dbReference type="ARBA" id="ARBA00022691"/>
    </source>
</evidence>
<evidence type="ECO:0000256" key="2">
    <source>
        <dbReference type="ARBA" id="ARBA00022490"/>
    </source>
</evidence>
<dbReference type="GO" id="GO:0035599">
    <property type="term" value="F:aspartic acid methylthiotransferase activity"/>
    <property type="evidence" value="ECO:0007669"/>
    <property type="project" value="TreeGrafter"/>
</dbReference>
<dbReference type="InterPro" id="IPR007197">
    <property type="entry name" value="rSAM"/>
</dbReference>
<dbReference type="EMBL" id="LR130778">
    <property type="protein sequence ID" value="VDN46261.1"/>
    <property type="molecule type" value="Genomic_DNA"/>
</dbReference>
<organism evidence="12 13">
    <name type="scientific">Petrocella atlantisensis</name>
    <dbReference type="NCBI Taxonomy" id="2173034"/>
    <lineage>
        <taxon>Bacteria</taxon>
        <taxon>Bacillati</taxon>
        <taxon>Bacillota</taxon>
        <taxon>Clostridia</taxon>
        <taxon>Lachnospirales</taxon>
        <taxon>Vallitaleaceae</taxon>
        <taxon>Petrocella</taxon>
    </lineage>
</organism>
<dbReference type="SFLD" id="SFLDG01061">
    <property type="entry name" value="methylthiotransferase"/>
    <property type="match status" value="1"/>
</dbReference>
<dbReference type="OrthoDB" id="9805215at2"/>
<feature type="binding site" evidence="8">
    <location>
        <position position="165"/>
    </location>
    <ligand>
        <name>[4Fe-4S] cluster</name>
        <dbReference type="ChEBI" id="CHEBI:49883"/>
        <label>2</label>
        <note>4Fe-4S-S-AdoMet</note>
    </ligand>
</feature>
<feature type="binding site" evidence="8">
    <location>
        <position position="83"/>
    </location>
    <ligand>
        <name>[4Fe-4S] cluster</name>
        <dbReference type="ChEBI" id="CHEBI:49883"/>
        <label>1</label>
    </ligand>
</feature>
<evidence type="ECO:0000256" key="1">
    <source>
        <dbReference type="ARBA" id="ARBA00022485"/>
    </source>
</evidence>
<feature type="binding site" evidence="8">
    <location>
        <position position="49"/>
    </location>
    <ligand>
        <name>[4Fe-4S] cluster</name>
        <dbReference type="ChEBI" id="CHEBI:49883"/>
        <label>1</label>
    </ligand>
</feature>
<dbReference type="InterPro" id="IPR005840">
    <property type="entry name" value="Ribosomal_uS12_MeSTrfase_RimO"/>
</dbReference>
<dbReference type="KEGG" id="cbar:PATL70BA_0409"/>
<dbReference type="GO" id="GO:0005829">
    <property type="term" value="C:cytosol"/>
    <property type="evidence" value="ECO:0007669"/>
    <property type="project" value="TreeGrafter"/>
</dbReference>
<evidence type="ECO:0000256" key="7">
    <source>
        <dbReference type="ARBA" id="ARBA00023014"/>
    </source>
</evidence>
<dbReference type="InterPro" id="IPR002792">
    <property type="entry name" value="TRAM_dom"/>
</dbReference>
<dbReference type="SFLD" id="SFLDG01082">
    <property type="entry name" value="B12-binding_domain_containing"/>
    <property type="match status" value="1"/>
</dbReference>
<dbReference type="InterPro" id="IPR013848">
    <property type="entry name" value="Methylthiotransferase_N"/>
</dbReference>
<dbReference type="PROSITE" id="PS50926">
    <property type="entry name" value="TRAM"/>
    <property type="match status" value="1"/>
</dbReference>
<dbReference type="GO" id="GO:0046872">
    <property type="term" value="F:metal ion binding"/>
    <property type="evidence" value="ECO:0007669"/>
    <property type="project" value="UniProtKB-KW"/>
</dbReference>
<dbReference type="Pfam" id="PF04055">
    <property type="entry name" value="Radical_SAM"/>
    <property type="match status" value="1"/>
</dbReference>
<dbReference type="PROSITE" id="PS51449">
    <property type="entry name" value="MTTASE_N"/>
    <property type="match status" value="1"/>
</dbReference>
<proteinExistence type="inferred from homology"/>
<dbReference type="GO" id="GO:0103039">
    <property type="term" value="F:protein methylthiotransferase activity"/>
    <property type="evidence" value="ECO:0007669"/>
    <property type="project" value="UniProtKB-EC"/>
</dbReference>
<keyword evidence="12" id="KW-0687">Ribonucleoprotein</keyword>
<comment type="subcellular location">
    <subcellularLocation>
        <location evidence="8">Cytoplasm</location>
    </subcellularLocation>
</comment>
<dbReference type="GO" id="GO:0051539">
    <property type="term" value="F:4 iron, 4 sulfur cluster binding"/>
    <property type="evidence" value="ECO:0007669"/>
    <property type="project" value="UniProtKB-UniRule"/>
</dbReference>
<keyword evidence="1 8" id="KW-0004">4Fe-4S</keyword>
<dbReference type="RefSeq" id="WP_125135801.1">
    <property type="nucleotide sequence ID" value="NZ_LR130778.1"/>
</dbReference>
<keyword evidence="4 8" id="KW-0949">S-adenosyl-L-methionine</keyword>
<dbReference type="NCBIfam" id="TIGR00089">
    <property type="entry name" value="MiaB/RimO family radical SAM methylthiotransferase"/>
    <property type="match status" value="1"/>
</dbReference>
<dbReference type="SUPFAM" id="SSF102114">
    <property type="entry name" value="Radical SAM enzymes"/>
    <property type="match status" value="1"/>
</dbReference>
<dbReference type="PROSITE" id="PS01278">
    <property type="entry name" value="MTTASE_RADICAL"/>
    <property type="match status" value="1"/>
</dbReference>
<dbReference type="Pfam" id="PF18693">
    <property type="entry name" value="TRAM_2"/>
    <property type="match status" value="1"/>
</dbReference>
<evidence type="ECO:0000313" key="13">
    <source>
        <dbReference type="Proteomes" id="UP000279029"/>
    </source>
</evidence>
<dbReference type="GO" id="GO:0005840">
    <property type="term" value="C:ribosome"/>
    <property type="evidence" value="ECO:0007669"/>
    <property type="project" value="UniProtKB-KW"/>
</dbReference>
<keyword evidence="13" id="KW-1185">Reference proteome</keyword>
<dbReference type="AlphaFoldDB" id="A0A3P7PSQ6"/>
<dbReference type="InterPro" id="IPR006638">
    <property type="entry name" value="Elp3/MiaA/NifB-like_rSAM"/>
</dbReference>
<keyword evidence="2 8" id="KW-0963">Cytoplasm</keyword>
<dbReference type="GO" id="GO:0035600">
    <property type="term" value="P:tRNA methylthiolation"/>
    <property type="evidence" value="ECO:0007669"/>
    <property type="project" value="UniProtKB-ARBA"/>
</dbReference>
<sequence>MSKGKIFFVSLGCDKNLVDTEVMLGHIVDAGYELINEESEADVIIVNTCSFIHDAKEESVRTILEMAQYKTEGHLKGLVAVGCLTQRYREEIVQEIPELDGALGTSNYDEIVDALDHIILREEPYISFKDINYACEPYIKRVGDQTAHYAYLKISEGCNNHCTYCIIPSLRGKIRSRSIESLVEEAQYLASQGKSELIIVAQDVTKYGVDLYQEKALPRLLRELVKVEGITWIRLLYCYPEDITDELIELMATEEKICNYIDIPIQHVSDPILNRMARHSNRASIIEVINKLRTAMPDITIRSTFIVGFPGETDEDYEVLQSFLQEQRLDRVGVFTYSIEEGTKAAEMPGHVAPELMAVRRDELMARQQQISMDKNEAMVGKIISCMVEGYMPEEEVYMGRTYKDAPGVDGAIFITSPFELLAGEFVQVQVTDFNEYDLIGEVYDEFSQ</sequence>
<evidence type="ECO:0000259" key="10">
    <source>
        <dbReference type="PROSITE" id="PS51449"/>
    </source>
</evidence>
<name>A0A3P7PSQ6_9FIRM</name>
<evidence type="ECO:0000259" key="11">
    <source>
        <dbReference type="PROSITE" id="PS51918"/>
    </source>
</evidence>
<evidence type="ECO:0000256" key="8">
    <source>
        <dbReference type="HAMAP-Rule" id="MF_01865"/>
    </source>
</evidence>
<dbReference type="NCBIfam" id="TIGR01125">
    <property type="entry name" value="30S ribosomal protein S12 methylthiotransferase RimO"/>
    <property type="match status" value="1"/>
</dbReference>
<keyword evidence="3 8" id="KW-0808">Transferase</keyword>
<dbReference type="InterPro" id="IPR023404">
    <property type="entry name" value="rSAM_horseshoe"/>
</dbReference>
<dbReference type="Gene3D" id="3.80.30.20">
    <property type="entry name" value="tm_1862 like domain"/>
    <property type="match status" value="1"/>
</dbReference>
<protein>
    <recommendedName>
        <fullName evidence="8">Ribosomal protein uS12 methylthiotransferase RimO</fullName>
        <shortName evidence="8">uS12 MTTase</shortName>
        <shortName evidence="8">uS12 methylthiotransferase</shortName>
        <ecNumber evidence="8">2.8.4.4</ecNumber>
    </recommendedName>
    <alternativeName>
        <fullName evidence="8">Ribosomal protein uS12 (aspartate-C(3))-methylthiotransferase</fullName>
    </alternativeName>
    <alternativeName>
        <fullName evidence="8">Ribosome maturation factor RimO</fullName>
    </alternativeName>
</protein>
<evidence type="ECO:0000256" key="3">
    <source>
        <dbReference type="ARBA" id="ARBA00022679"/>
    </source>
</evidence>
<dbReference type="Proteomes" id="UP000279029">
    <property type="component" value="Chromosome"/>
</dbReference>
<keyword evidence="12" id="KW-0689">Ribosomal protein</keyword>
<keyword evidence="6 8" id="KW-0408">Iron</keyword>